<evidence type="ECO:0000256" key="1">
    <source>
        <dbReference type="ARBA" id="ARBA00004123"/>
    </source>
</evidence>
<feature type="compositionally biased region" description="Basic and acidic residues" evidence="7">
    <location>
        <begin position="407"/>
        <end position="420"/>
    </location>
</feature>
<evidence type="ECO:0000256" key="7">
    <source>
        <dbReference type="SAM" id="MobiDB-lite"/>
    </source>
</evidence>
<dbReference type="InParanoid" id="A0A2R5G4R8"/>
<feature type="region of interest" description="Disordered" evidence="7">
    <location>
        <begin position="405"/>
        <end position="492"/>
    </location>
</feature>
<name>A0A2R5G4R8_9STRA</name>
<evidence type="ECO:0000256" key="5">
    <source>
        <dbReference type="ARBA" id="ARBA00023242"/>
    </source>
</evidence>
<feature type="compositionally biased region" description="Low complexity" evidence="7">
    <location>
        <begin position="92"/>
        <end position="103"/>
    </location>
</feature>
<gene>
    <name evidence="9" type="ORF">FCC1311_015372</name>
</gene>
<dbReference type="PANTHER" id="PTHR12628">
    <property type="entry name" value="POLYCOMB-LIKE TRANSCRIPTION FACTOR"/>
    <property type="match status" value="1"/>
</dbReference>
<organism evidence="9 10">
    <name type="scientific">Hondaea fermentalgiana</name>
    <dbReference type="NCBI Taxonomy" id="2315210"/>
    <lineage>
        <taxon>Eukaryota</taxon>
        <taxon>Sar</taxon>
        <taxon>Stramenopiles</taxon>
        <taxon>Bigyra</taxon>
        <taxon>Labyrinthulomycetes</taxon>
        <taxon>Thraustochytrida</taxon>
        <taxon>Thraustochytriidae</taxon>
        <taxon>Hondaea</taxon>
    </lineage>
</organism>
<dbReference type="GO" id="GO:0005634">
    <property type="term" value="C:nucleus"/>
    <property type="evidence" value="ECO:0007669"/>
    <property type="project" value="UniProtKB-SubCell"/>
</dbReference>
<evidence type="ECO:0000256" key="4">
    <source>
        <dbReference type="ARBA" id="ARBA00022833"/>
    </source>
</evidence>
<feature type="region of interest" description="Disordered" evidence="7">
    <location>
        <begin position="1"/>
        <end position="32"/>
    </location>
</feature>
<feature type="compositionally biased region" description="Basic residues" evidence="7">
    <location>
        <begin position="324"/>
        <end position="337"/>
    </location>
</feature>
<keyword evidence="10" id="KW-1185">Reference proteome</keyword>
<feature type="region of interest" description="Disordered" evidence="7">
    <location>
        <begin position="323"/>
        <end position="392"/>
    </location>
</feature>
<sequence length="492" mass="54896">MVKTGPGRKGLKRTENEDASPMRLRRKKIRVDGDSWLTKREGIFSPSHEAMMTSAVVPKSDLDDDATLHQESGAEQVPSPPLQTALGATQVSSTSSSSSSSSSGPGVVAPTEKKKGPKRSLLQEIKQSLTWRPFFVRLRDALRQISFEHTMLETYEREGWRSANLEKMRPEKELAAARRKVVAIKAKIHALLRDLMEGDDAKQEAALREPDDDGLSFEHILCSKCHGGDSNDETNDIVMCDLEGCNKAFHQDCCDPVISDEELKEDDDDWFCRRCTCMLEGLNEINAVFDTDFDDWREVYPPSFTMAELAKLDAAEAETIDAKRSRRSGRRIRKPKVAAKAAWDTHSFNSEGSSSDESFDTDDEEELDEAESDEEDDAMDAQESSLVLDFKRQRPKVDYRALAAQMFKDEGAQDSEKEEANDNSGPGPDAASKTRNKEKRKGRQSSGVKKDSDGNDDDKEEEEVDADYEDGKSYSSSAEASLRELYNDASSV</sequence>
<comment type="subcellular location">
    <subcellularLocation>
        <location evidence="1">Nucleus</location>
    </subcellularLocation>
</comment>
<accession>A0A2R5G4R8</accession>
<evidence type="ECO:0000259" key="8">
    <source>
        <dbReference type="PROSITE" id="PS50016"/>
    </source>
</evidence>
<dbReference type="AlphaFoldDB" id="A0A2R5G4R8"/>
<keyword evidence="4" id="KW-0862">Zinc</keyword>
<dbReference type="PROSITE" id="PS50016">
    <property type="entry name" value="ZF_PHD_2"/>
    <property type="match status" value="1"/>
</dbReference>
<dbReference type="OrthoDB" id="1903104at2759"/>
<feature type="region of interest" description="Disordered" evidence="7">
    <location>
        <begin position="70"/>
        <end position="120"/>
    </location>
</feature>
<dbReference type="InterPro" id="IPR019787">
    <property type="entry name" value="Znf_PHD-finger"/>
</dbReference>
<dbReference type="InterPro" id="IPR019786">
    <property type="entry name" value="Zinc_finger_PHD-type_CS"/>
</dbReference>
<dbReference type="EMBL" id="BEYU01000012">
    <property type="protein sequence ID" value="GBG25319.1"/>
    <property type="molecule type" value="Genomic_DNA"/>
</dbReference>
<keyword evidence="3 6" id="KW-0863">Zinc-finger</keyword>
<dbReference type="InterPro" id="IPR011011">
    <property type="entry name" value="Znf_FYVE_PHD"/>
</dbReference>
<keyword evidence="2" id="KW-0479">Metal-binding</keyword>
<dbReference type="GO" id="GO:0003682">
    <property type="term" value="F:chromatin binding"/>
    <property type="evidence" value="ECO:0007669"/>
    <property type="project" value="TreeGrafter"/>
</dbReference>
<keyword evidence="5" id="KW-0539">Nucleus</keyword>
<evidence type="ECO:0000313" key="10">
    <source>
        <dbReference type="Proteomes" id="UP000241890"/>
    </source>
</evidence>
<reference evidence="9 10" key="1">
    <citation type="submission" date="2017-12" db="EMBL/GenBank/DDBJ databases">
        <title>Sequencing, de novo assembly and annotation of complete genome of a new Thraustochytrid species, strain FCC1311.</title>
        <authorList>
            <person name="Sedici K."/>
            <person name="Godart F."/>
            <person name="Aiese Cigliano R."/>
            <person name="Sanseverino W."/>
            <person name="Barakat M."/>
            <person name="Ortet P."/>
            <person name="Marechal E."/>
            <person name="Cagnac O."/>
            <person name="Amato A."/>
        </authorList>
    </citation>
    <scope>NUCLEOTIDE SEQUENCE [LARGE SCALE GENOMIC DNA]</scope>
</reference>
<feature type="domain" description="PHD-type" evidence="8">
    <location>
        <begin position="219"/>
        <end position="278"/>
    </location>
</feature>
<dbReference type="SMART" id="SM00249">
    <property type="entry name" value="PHD"/>
    <property type="match status" value="1"/>
</dbReference>
<evidence type="ECO:0000256" key="6">
    <source>
        <dbReference type="PROSITE-ProRule" id="PRU00146"/>
    </source>
</evidence>
<feature type="compositionally biased region" description="Basic residues" evidence="7">
    <location>
        <begin position="434"/>
        <end position="443"/>
    </location>
</feature>
<comment type="caution">
    <text evidence="9">The sequence shown here is derived from an EMBL/GenBank/DDBJ whole genome shotgun (WGS) entry which is preliminary data.</text>
</comment>
<dbReference type="Proteomes" id="UP000241890">
    <property type="component" value="Unassembled WGS sequence"/>
</dbReference>
<feature type="compositionally biased region" description="Acidic residues" evidence="7">
    <location>
        <begin position="454"/>
        <end position="468"/>
    </location>
</feature>
<protein>
    <submittedName>
        <fullName evidence="9">Integrator complex subunit 12</fullName>
    </submittedName>
</protein>
<evidence type="ECO:0000256" key="3">
    <source>
        <dbReference type="ARBA" id="ARBA00022771"/>
    </source>
</evidence>
<dbReference type="Pfam" id="PF00628">
    <property type="entry name" value="PHD"/>
    <property type="match status" value="1"/>
</dbReference>
<dbReference type="SUPFAM" id="SSF57903">
    <property type="entry name" value="FYVE/PHD zinc finger"/>
    <property type="match status" value="1"/>
</dbReference>
<dbReference type="PANTHER" id="PTHR12628:SF10">
    <property type="entry name" value="HOMEOBOX DOMAIN-CONTAINING PROTEIN"/>
    <property type="match status" value="1"/>
</dbReference>
<feature type="compositionally biased region" description="Acidic residues" evidence="7">
    <location>
        <begin position="357"/>
        <end position="380"/>
    </location>
</feature>
<evidence type="ECO:0000256" key="2">
    <source>
        <dbReference type="ARBA" id="ARBA00022723"/>
    </source>
</evidence>
<dbReference type="GO" id="GO:0008270">
    <property type="term" value="F:zinc ion binding"/>
    <property type="evidence" value="ECO:0007669"/>
    <property type="project" value="UniProtKB-KW"/>
</dbReference>
<evidence type="ECO:0000313" key="9">
    <source>
        <dbReference type="EMBL" id="GBG25319.1"/>
    </source>
</evidence>
<proteinExistence type="predicted"/>
<dbReference type="GO" id="GO:0045814">
    <property type="term" value="P:negative regulation of gene expression, epigenetic"/>
    <property type="evidence" value="ECO:0007669"/>
    <property type="project" value="TreeGrafter"/>
</dbReference>
<dbReference type="GO" id="GO:0003677">
    <property type="term" value="F:DNA binding"/>
    <property type="evidence" value="ECO:0007669"/>
    <property type="project" value="TreeGrafter"/>
</dbReference>
<dbReference type="PROSITE" id="PS01359">
    <property type="entry name" value="ZF_PHD_1"/>
    <property type="match status" value="1"/>
</dbReference>
<dbReference type="InterPro" id="IPR013083">
    <property type="entry name" value="Znf_RING/FYVE/PHD"/>
</dbReference>
<dbReference type="InterPro" id="IPR001965">
    <property type="entry name" value="Znf_PHD"/>
</dbReference>
<dbReference type="Gene3D" id="3.30.40.10">
    <property type="entry name" value="Zinc/RING finger domain, C3HC4 (zinc finger)"/>
    <property type="match status" value="1"/>
</dbReference>